<keyword evidence="1" id="KW-0812">Transmembrane</keyword>
<name>A0A0C7R1K7_PARSO</name>
<gene>
    <name evidence="2" type="ORF">R28058_08411</name>
</gene>
<dbReference type="RefSeq" id="WP_055341584.1">
    <property type="nucleotide sequence ID" value="NZ_CDNI01000003.1"/>
</dbReference>
<protein>
    <submittedName>
        <fullName evidence="2">Membrane protein</fullName>
    </submittedName>
</protein>
<dbReference type="InterPro" id="IPR012156">
    <property type="entry name" value="Cold_shock_CspA"/>
</dbReference>
<dbReference type="PIRSF" id="PIRSF002599">
    <property type="entry name" value="Cold_shock_A"/>
    <property type="match status" value="1"/>
</dbReference>
<dbReference type="AlphaFoldDB" id="A0A0C7R1K7"/>
<feature type="transmembrane region" description="Helical" evidence="1">
    <location>
        <begin position="63"/>
        <end position="84"/>
    </location>
</feature>
<organism evidence="2 3">
    <name type="scientific">Paraclostridium sordellii</name>
    <name type="common">Clostridium sordellii</name>
    <dbReference type="NCBI Taxonomy" id="1505"/>
    <lineage>
        <taxon>Bacteria</taxon>
        <taxon>Bacillati</taxon>
        <taxon>Bacillota</taxon>
        <taxon>Clostridia</taxon>
        <taxon>Peptostreptococcales</taxon>
        <taxon>Peptostreptococcaceae</taxon>
        <taxon>Paraclostridium</taxon>
    </lineage>
</organism>
<sequence>MSYLFIYFLIMSSITFFLMYIDKQRAIKKEWRIPEINLMALSFLGGSFGTYLGMYFFRHKTKHIKFTLGVPVAIFFNLMIYFYLINII</sequence>
<dbReference type="Pfam" id="PF06961">
    <property type="entry name" value="DUF1294"/>
    <property type="match status" value="1"/>
</dbReference>
<feature type="transmembrane region" description="Helical" evidence="1">
    <location>
        <begin position="35"/>
        <end position="57"/>
    </location>
</feature>
<dbReference type="GO" id="GO:0003676">
    <property type="term" value="F:nucleic acid binding"/>
    <property type="evidence" value="ECO:0007669"/>
    <property type="project" value="InterPro"/>
</dbReference>
<accession>A0A0C7R1K7</accession>
<dbReference type="EMBL" id="CEKZ01000003">
    <property type="protein sequence ID" value="CEQ03108.1"/>
    <property type="molecule type" value="Genomic_DNA"/>
</dbReference>
<evidence type="ECO:0000313" key="3">
    <source>
        <dbReference type="Proteomes" id="UP000049127"/>
    </source>
</evidence>
<reference evidence="2 3" key="1">
    <citation type="submission" date="2015-01" db="EMBL/GenBank/DDBJ databases">
        <authorList>
            <person name="Aslett A.Martin."/>
            <person name="De Silva Nishadi"/>
        </authorList>
    </citation>
    <scope>NUCLEOTIDE SEQUENCE [LARGE SCALE GENOMIC DNA]</scope>
    <source>
        <strain evidence="2 3">R28058</strain>
    </source>
</reference>
<dbReference type="InterPro" id="IPR010718">
    <property type="entry name" value="DUF1294"/>
</dbReference>
<dbReference type="Proteomes" id="UP000049127">
    <property type="component" value="Unassembled WGS sequence"/>
</dbReference>
<evidence type="ECO:0000313" key="2">
    <source>
        <dbReference type="EMBL" id="CEQ03108.1"/>
    </source>
</evidence>
<keyword evidence="1" id="KW-0472">Membrane</keyword>
<feature type="transmembrane region" description="Helical" evidence="1">
    <location>
        <begin position="6"/>
        <end position="23"/>
    </location>
</feature>
<keyword evidence="1" id="KW-1133">Transmembrane helix</keyword>
<evidence type="ECO:0000256" key="1">
    <source>
        <dbReference type="SAM" id="Phobius"/>
    </source>
</evidence>
<proteinExistence type="predicted"/>